<dbReference type="PANTHER" id="PTHR38111:SF2">
    <property type="entry name" value="FINGER DOMAIN PROTEIN, PUTATIVE (AFU_ORTHOLOGUE AFUA_1G01560)-RELATED"/>
    <property type="match status" value="1"/>
</dbReference>
<reference evidence="3" key="1">
    <citation type="submission" date="2021-05" db="EMBL/GenBank/DDBJ databases">
        <authorList>
            <person name="Stam R."/>
        </authorList>
    </citation>
    <scope>NUCLEOTIDE SEQUENCE</scope>
    <source>
        <strain evidence="3">CS162</strain>
    </source>
</reference>
<evidence type="ECO:0000313" key="3">
    <source>
        <dbReference type="EMBL" id="CAG5145228.1"/>
    </source>
</evidence>
<dbReference type="AlphaFoldDB" id="A0A8J2HUF5"/>
<evidence type="ECO:0000259" key="2">
    <source>
        <dbReference type="PROSITE" id="PS50048"/>
    </source>
</evidence>
<feature type="domain" description="Zn(2)-C6 fungal-type" evidence="2">
    <location>
        <begin position="10"/>
        <end position="38"/>
    </location>
</feature>
<dbReference type="EMBL" id="CAJRGZ010000015">
    <property type="protein sequence ID" value="CAG5145228.1"/>
    <property type="molecule type" value="Genomic_DNA"/>
</dbReference>
<dbReference type="InterPro" id="IPR053178">
    <property type="entry name" value="Osmoadaptation_assoc"/>
</dbReference>
<dbReference type="Pfam" id="PF00172">
    <property type="entry name" value="Zn_clus"/>
    <property type="match status" value="1"/>
</dbReference>
<dbReference type="GO" id="GO:0008270">
    <property type="term" value="F:zinc ion binding"/>
    <property type="evidence" value="ECO:0007669"/>
    <property type="project" value="InterPro"/>
</dbReference>
<dbReference type="Gene3D" id="4.10.240.10">
    <property type="entry name" value="Zn(2)-C6 fungal-type DNA-binding domain"/>
    <property type="match status" value="1"/>
</dbReference>
<evidence type="ECO:0000256" key="1">
    <source>
        <dbReference type="ARBA" id="ARBA00023242"/>
    </source>
</evidence>
<dbReference type="InterPro" id="IPR001138">
    <property type="entry name" value="Zn2Cys6_DnaBD"/>
</dbReference>
<dbReference type="CDD" id="cd00067">
    <property type="entry name" value="GAL4"/>
    <property type="match status" value="1"/>
</dbReference>
<dbReference type="RefSeq" id="XP_043165209.1">
    <property type="nucleotide sequence ID" value="XM_043309274.1"/>
</dbReference>
<sequence length="501" mass="56896">MVNVAGRSKGCSTCRRRRVKCDETHPTCQRCEKAGFHCDGPQTTVFIQGKIVKSRRSQKPKSSVADTDTTTVWRRQSVEESTSASPDHHLTIPEVKIRLNKNEVYICYLRRHLLPNGPIDLGLQELQAPDIGIEYPSTKTADAPLFVQASLSFATLFFGSRYQQKEILTQGYAIHGVALKRLNQALGLPERRTHDDVIVSVVILTMLELFIPTGPKNWLKHMLGLEQLLALRDPESLVYASFRTLELYKGVRHMILIASLRNRTPSIFARPQWKTVLRTALSLETPEEQDLHDVLADCSVLMAISDELFKSRHVSGSGYSRRRMEIQCRCQELLSFLGAWKLRWDNNEENFYIEEDYVETDTAGTPSRTIYRFMNDSVARMLMLYNTALIYVLRIMATLEVTQHSPYRSPNDVLQGGADANIITESSYYPIIHAAGLDVARCVKDYLQHKRARGDMDFASPVVQWAVITAGKALLSEETEWMVGFLEGDATFDVAKRAWEF</sequence>
<dbReference type="PROSITE" id="PS00463">
    <property type="entry name" value="ZN2_CY6_FUNGAL_1"/>
    <property type="match status" value="1"/>
</dbReference>
<evidence type="ECO:0000313" key="4">
    <source>
        <dbReference type="Proteomes" id="UP000676310"/>
    </source>
</evidence>
<dbReference type="Proteomes" id="UP000676310">
    <property type="component" value="Unassembled WGS sequence"/>
</dbReference>
<organism evidence="3 4">
    <name type="scientific">Alternaria atra</name>
    <dbReference type="NCBI Taxonomy" id="119953"/>
    <lineage>
        <taxon>Eukaryota</taxon>
        <taxon>Fungi</taxon>
        <taxon>Dikarya</taxon>
        <taxon>Ascomycota</taxon>
        <taxon>Pezizomycotina</taxon>
        <taxon>Dothideomycetes</taxon>
        <taxon>Pleosporomycetidae</taxon>
        <taxon>Pleosporales</taxon>
        <taxon>Pleosporineae</taxon>
        <taxon>Pleosporaceae</taxon>
        <taxon>Alternaria</taxon>
        <taxon>Alternaria sect. Ulocladioides</taxon>
    </lineage>
</organism>
<dbReference type="SMART" id="SM00066">
    <property type="entry name" value="GAL4"/>
    <property type="match status" value="1"/>
</dbReference>
<keyword evidence="1" id="KW-0539">Nucleus</keyword>
<comment type="caution">
    <text evidence="3">The sequence shown here is derived from an EMBL/GenBank/DDBJ whole genome shotgun (WGS) entry which is preliminary data.</text>
</comment>
<keyword evidence="4" id="KW-1185">Reference proteome</keyword>
<dbReference type="InterPro" id="IPR036864">
    <property type="entry name" value="Zn2-C6_fun-type_DNA-bd_sf"/>
</dbReference>
<dbReference type="GO" id="GO:0000981">
    <property type="term" value="F:DNA-binding transcription factor activity, RNA polymerase II-specific"/>
    <property type="evidence" value="ECO:0007669"/>
    <property type="project" value="InterPro"/>
</dbReference>
<dbReference type="PANTHER" id="PTHR38111">
    <property type="entry name" value="ZN(2)-C6 FUNGAL-TYPE DOMAIN-CONTAINING PROTEIN-RELATED"/>
    <property type="match status" value="1"/>
</dbReference>
<gene>
    <name evidence="3" type="ORF">ALTATR162_LOCUS1676</name>
</gene>
<name>A0A8J2HUF5_9PLEO</name>
<dbReference type="SUPFAM" id="SSF57701">
    <property type="entry name" value="Zn2/Cys6 DNA-binding domain"/>
    <property type="match status" value="1"/>
</dbReference>
<dbReference type="PROSITE" id="PS50048">
    <property type="entry name" value="ZN2_CY6_FUNGAL_2"/>
    <property type="match status" value="1"/>
</dbReference>
<dbReference type="OrthoDB" id="5126878at2759"/>
<dbReference type="GeneID" id="67013036"/>
<accession>A0A8J2HUF5</accession>
<proteinExistence type="predicted"/>
<protein>
    <recommendedName>
        <fullName evidence="2">Zn(2)-C6 fungal-type domain-containing protein</fullName>
    </recommendedName>
</protein>
<dbReference type="InterPro" id="IPR021858">
    <property type="entry name" value="Fun_TF"/>
</dbReference>
<dbReference type="Pfam" id="PF11951">
    <property type="entry name" value="Fungal_trans_2"/>
    <property type="match status" value="1"/>
</dbReference>